<dbReference type="EMBL" id="BSYI01000013">
    <property type="protein sequence ID" value="GMG82822.1"/>
    <property type="molecule type" value="Genomic_DNA"/>
</dbReference>
<keyword evidence="2" id="KW-1185">Reference proteome</keyword>
<organism evidence="1 2">
    <name type="scientific">Paralimibaculum aggregatum</name>
    <dbReference type="NCBI Taxonomy" id="3036245"/>
    <lineage>
        <taxon>Bacteria</taxon>
        <taxon>Pseudomonadati</taxon>
        <taxon>Pseudomonadota</taxon>
        <taxon>Alphaproteobacteria</taxon>
        <taxon>Rhodobacterales</taxon>
        <taxon>Paracoccaceae</taxon>
        <taxon>Paralimibaculum</taxon>
    </lineage>
</organism>
<dbReference type="Proteomes" id="UP001239909">
    <property type="component" value="Unassembled WGS sequence"/>
</dbReference>
<name>A0ABQ6LMA8_9RHOB</name>
<dbReference type="InterPro" id="IPR021270">
    <property type="entry name" value="DUF2849"/>
</dbReference>
<protein>
    <submittedName>
        <fullName evidence="1">DUF2849 domain-containing protein</fullName>
    </submittedName>
</protein>
<sequence>MAKAFKPQVVTANDLIEGDSVFLARSGWVRDIAEARVARTAEEADLLLEAGVVAEAENTVVGPYLVEVGLETGAPVPLLRRERIRAEGGPTFAYAPEGIARAA</sequence>
<reference evidence="1 2" key="1">
    <citation type="submission" date="2023-04" db="EMBL/GenBank/DDBJ databases">
        <title>Marinoamorphus aggregata gen. nov., sp. Nov., isolate from tissue of brittle star Ophioplocus japonicus.</title>
        <authorList>
            <person name="Kawano K."/>
            <person name="Sawayama S."/>
            <person name="Nakagawa S."/>
        </authorList>
    </citation>
    <scope>NUCLEOTIDE SEQUENCE [LARGE SCALE GENOMIC DNA]</scope>
    <source>
        <strain evidence="1 2">NKW23</strain>
    </source>
</reference>
<proteinExistence type="predicted"/>
<accession>A0ABQ6LMA8</accession>
<evidence type="ECO:0000313" key="1">
    <source>
        <dbReference type="EMBL" id="GMG82822.1"/>
    </source>
</evidence>
<evidence type="ECO:0000313" key="2">
    <source>
        <dbReference type="Proteomes" id="UP001239909"/>
    </source>
</evidence>
<dbReference type="RefSeq" id="WP_285671612.1">
    <property type="nucleotide sequence ID" value="NZ_BSYI01000013.1"/>
</dbReference>
<dbReference type="Pfam" id="PF11011">
    <property type="entry name" value="DUF2849"/>
    <property type="match status" value="1"/>
</dbReference>
<comment type="caution">
    <text evidence="1">The sequence shown here is derived from an EMBL/GenBank/DDBJ whole genome shotgun (WGS) entry which is preliminary data.</text>
</comment>
<gene>
    <name evidence="1" type="ORF">LNKW23_20350</name>
</gene>